<evidence type="ECO:0000313" key="7">
    <source>
        <dbReference type="EMBL" id="NWK57275.1"/>
    </source>
</evidence>
<dbReference type="GO" id="GO:0008830">
    <property type="term" value="F:dTDP-4-dehydrorhamnose 3,5-epimerase activity"/>
    <property type="evidence" value="ECO:0007669"/>
    <property type="project" value="UniProtKB-UniRule"/>
</dbReference>
<evidence type="ECO:0000256" key="1">
    <source>
        <dbReference type="ARBA" id="ARBA00001298"/>
    </source>
</evidence>
<dbReference type="RefSeq" id="WP_178934110.1">
    <property type="nucleotide sequence ID" value="NZ_JACBAZ010000009.1"/>
</dbReference>
<evidence type="ECO:0000256" key="2">
    <source>
        <dbReference type="ARBA" id="ARBA00001997"/>
    </source>
</evidence>
<feature type="active site" description="Proton donor" evidence="5">
    <location>
        <position position="138"/>
    </location>
</feature>
<reference evidence="7 8" key="1">
    <citation type="submission" date="2020-07" db="EMBL/GenBank/DDBJ databases">
        <title>Roseicoccus Jingziensis gen. nov., sp. nov., isolated from coastal seawater.</title>
        <authorList>
            <person name="Feng X."/>
        </authorList>
    </citation>
    <scope>NUCLEOTIDE SEQUENCE [LARGE SCALE GENOMIC DNA]</scope>
    <source>
        <strain evidence="7 8">N1E253</strain>
    </source>
</reference>
<dbReference type="AlphaFoldDB" id="A0A851GQ82"/>
<evidence type="ECO:0000256" key="5">
    <source>
        <dbReference type="PIRSR" id="PIRSR600888-1"/>
    </source>
</evidence>
<dbReference type="InterPro" id="IPR000888">
    <property type="entry name" value="RmlC-like"/>
</dbReference>
<dbReference type="SUPFAM" id="SSF51182">
    <property type="entry name" value="RmlC-like cupins"/>
    <property type="match status" value="1"/>
</dbReference>
<keyword evidence="6 7" id="KW-0413">Isomerase</keyword>
<gene>
    <name evidence="7" type="primary">rfbC</name>
    <name evidence="7" type="ORF">HW115_16755</name>
</gene>
<comment type="function">
    <text evidence="2 6">Catalyzes the epimerization of the C3' and C5'positions of dTDP-6-deoxy-D-xylo-4-hexulose, forming dTDP-6-deoxy-L-lyxo-4-hexulose.</text>
</comment>
<dbReference type="GO" id="GO:0000271">
    <property type="term" value="P:polysaccharide biosynthetic process"/>
    <property type="evidence" value="ECO:0007669"/>
    <property type="project" value="TreeGrafter"/>
</dbReference>
<comment type="caution">
    <text evidence="7">The sequence shown here is derived from an EMBL/GenBank/DDBJ whole genome shotgun (WGS) entry which is preliminary data.</text>
</comment>
<dbReference type="Gene3D" id="2.60.120.10">
    <property type="entry name" value="Jelly Rolls"/>
    <property type="match status" value="1"/>
</dbReference>
<dbReference type="NCBIfam" id="TIGR01221">
    <property type="entry name" value="rmlC"/>
    <property type="match status" value="1"/>
</dbReference>
<dbReference type="CDD" id="cd00438">
    <property type="entry name" value="cupin_RmlC"/>
    <property type="match status" value="1"/>
</dbReference>
<dbReference type="Pfam" id="PF00908">
    <property type="entry name" value="dTDP_sugar_isom"/>
    <property type="match status" value="1"/>
</dbReference>
<evidence type="ECO:0000313" key="8">
    <source>
        <dbReference type="Proteomes" id="UP000557872"/>
    </source>
</evidence>
<accession>A0A851GQ82</accession>
<name>A0A851GQ82_9BACT</name>
<dbReference type="UniPathway" id="UPA00124"/>
<proteinExistence type="inferred from homology"/>
<evidence type="ECO:0000256" key="4">
    <source>
        <dbReference type="ARBA" id="ARBA00019595"/>
    </source>
</evidence>
<feature type="active site" description="Proton acceptor" evidence="5">
    <location>
        <position position="68"/>
    </location>
</feature>
<dbReference type="EMBL" id="JACBAZ010000009">
    <property type="protein sequence ID" value="NWK57275.1"/>
    <property type="molecule type" value="Genomic_DNA"/>
</dbReference>
<dbReference type="GO" id="GO:0019305">
    <property type="term" value="P:dTDP-rhamnose biosynthetic process"/>
    <property type="evidence" value="ECO:0007669"/>
    <property type="project" value="UniProtKB-UniRule"/>
</dbReference>
<dbReference type="EC" id="5.1.3.13" evidence="3 6"/>
<protein>
    <recommendedName>
        <fullName evidence="4 6">dTDP-4-dehydrorhamnose 3,5-epimerase</fullName>
        <ecNumber evidence="3 6">5.1.3.13</ecNumber>
    </recommendedName>
    <alternativeName>
        <fullName evidence="6">Thymidine diphospho-4-keto-rhamnose 3,5-epimerase</fullName>
    </alternativeName>
</protein>
<evidence type="ECO:0000256" key="6">
    <source>
        <dbReference type="RuleBase" id="RU364069"/>
    </source>
</evidence>
<evidence type="ECO:0000256" key="3">
    <source>
        <dbReference type="ARBA" id="ARBA00012098"/>
    </source>
</evidence>
<comment type="catalytic activity">
    <reaction evidence="1 6">
        <text>dTDP-4-dehydro-6-deoxy-alpha-D-glucose = dTDP-4-dehydro-beta-L-rhamnose</text>
        <dbReference type="Rhea" id="RHEA:16969"/>
        <dbReference type="ChEBI" id="CHEBI:57649"/>
        <dbReference type="ChEBI" id="CHEBI:62830"/>
        <dbReference type="EC" id="5.1.3.13"/>
    </reaction>
</comment>
<dbReference type="InterPro" id="IPR014710">
    <property type="entry name" value="RmlC-like_jellyroll"/>
</dbReference>
<dbReference type="InterPro" id="IPR011051">
    <property type="entry name" value="RmlC_Cupin_sf"/>
</dbReference>
<keyword evidence="8" id="KW-1185">Reference proteome</keyword>
<dbReference type="GO" id="GO:0005829">
    <property type="term" value="C:cytosol"/>
    <property type="evidence" value="ECO:0007669"/>
    <property type="project" value="TreeGrafter"/>
</dbReference>
<comment type="subunit">
    <text evidence="6">Homodimer.</text>
</comment>
<organism evidence="7 8">
    <name type="scientific">Oceaniferula marina</name>
    <dbReference type="NCBI Taxonomy" id="2748318"/>
    <lineage>
        <taxon>Bacteria</taxon>
        <taxon>Pseudomonadati</taxon>
        <taxon>Verrucomicrobiota</taxon>
        <taxon>Verrucomicrobiia</taxon>
        <taxon>Verrucomicrobiales</taxon>
        <taxon>Verrucomicrobiaceae</taxon>
        <taxon>Oceaniferula</taxon>
    </lineage>
</organism>
<dbReference type="PANTHER" id="PTHR21047">
    <property type="entry name" value="DTDP-6-DEOXY-D-GLUCOSE-3,5 EPIMERASE"/>
    <property type="match status" value="1"/>
</dbReference>
<comment type="similarity">
    <text evidence="6">Belongs to the dTDP-4-dehydrorhamnose 3,5-epimerase family.</text>
</comment>
<comment type="pathway">
    <text evidence="6">Carbohydrate biosynthesis; dTDP-L-rhamnose biosynthesis.</text>
</comment>
<dbReference type="PANTHER" id="PTHR21047:SF2">
    <property type="entry name" value="THYMIDINE DIPHOSPHO-4-KETO-RHAMNOSE 3,5-EPIMERASE"/>
    <property type="match status" value="1"/>
</dbReference>
<sequence length="184" mass="21256">MPSPDHQTHTEARLEGVLLLDRTRHLDERGWFEVLDDPVLHERMGELGMSWQQWNMSHSKQGVLRGLHYQEKPYGQAKLIRVVRGRIWDVVVDLRKKSPTFGRWQGFELSADEPQALFISEGFAHGFVTLSEEAELIYAVSRPRHESSERVLRWDDPDLAIPWPVEGPSLSERDHLASLCIRGL</sequence>
<dbReference type="Proteomes" id="UP000557872">
    <property type="component" value="Unassembled WGS sequence"/>
</dbReference>